<reference evidence="1 2" key="1">
    <citation type="submission" date="2018-12" db="EMBL/GenBank/DDBJ databases">
        <authorList>
            <consortium name="Pathogen Informatics"/>
        </authorList>
    </citation>
    <scope>NUCLEOTIDE SEQUENCE [LARGE SCALE GENOMIC DNA]</scope>
    <source>
        <strain evidence="1 2">NCTC949</strain>
    </source>
</reference>
<dbReference type="EMBL" id="LR134377">
    <property type="protein sequence ID" value="VEH06982.1"/>
    <property type="molecule type" value="Genomic_DNA"/>
</dbReference>
<name>A0AB38VXW0_9CORY</name>
<protein>
    <submittedName>
        <fullName evidence="1">Uncharacterized protein</fullName>
    </submittedName>
</protein>
<proteinExistence type="predicted"/>
<accession>A0AB38VXW0</accession>
<sequence>MSDFIADLLGVNPVSDEAKLAQKQLDSDMVFLDRLISERRKNFPDLVDFSKKVGASLERLEAFESDPLDFDLMFIRQYAHALNLLVLHEVVPGVISGVEVDGASLEYRARVMVADLFRKTLEHDDRRAKLMEDLDVDKMPVIIPALGNTLASNIHRAACRYFEQGDEYVLVPVCLPAKDPGHVKLYTLIFSPHKANTFWQINASELHDSVTMDDVVTALDSSKKWDVREIDAEQLQEFKDLAGMA</sequence>
<gene>
    <name evidence="1" type="ORF">NCTC949_01457</name>
</gene>
<dbReference type="AlphaFoldDB" id="A0AB38VXW0"/>
<dbReference type="Proteomes" id="UP000271380">
    <property type="component" value="Chromosome"/>
</dbReference>
<evidence type="ECO:0000313" key="1">
    <source>
        <dbReference type="EMBL" id="VEH06982.1"/>
    </source>
</evidence>
<organism evidence="1 2">
    <name type="scientific">Corynebacterium kutscheri</name>
    <dbReference type="NCBI Taxonomy" id="35755"/>
    <lineage>
        <taxon>Bacteria</taxon>
        <taxon>Bacillati</taxon>
        <taxon>Actinomycetota</taxon>
        <taxon>Actinomycetes</taxon>
        <taxon>Mycobacteriales</taxon>
        <taxon>Corynebacteriaceae</taxon>
        <taxon>Corynebacterium</taxon>
    </lineage>
</organism>
<dbReference type="RefSeq" id="WP_126316867.1">
    <property type="nucleotide sequence ID" value="NZ_JBHOLU010000003.1"/>
</dbReference>
<evidence type="ECO:0000313" key="2">
    <source>
        <dbReference type="Proteomes" id="UP000271380"/>
    </source>
</evidence>